<evidence type="ECO:0000313" key="1">
    <source>
        <dbReference type="EMBL" id="GFP20200.1"/>
    </source>
</evidence>
<dbReference type="EMBL" id="BLRU01000292">
    <property type="protein sequence ID" value="GFP20200.1"/>
    <property type="molecule type" value="Genomic_DNA"/>
</dbReference>
<evidence type="ECO:0000313" key="2">
    <source>
        <dbReference type="Proteomes" id="UP000574717"/>
    </source>
</evidence>
<dbReference type="AlphaFoldDB" id="A0A6V8NLM0"/>
<protein>
    <submittedName>
        <fullName evidence="1">Uncharacterized protein</fullName>
    </submittedName>
</protein>
<comment type="caution">
    <text evidence="1">The sequence shown here is derived from an EMBL/GenBank/DDBJ whole genome shotgun (WGS) entry which is preliminary data.</text>
</comment>
<dbReference type="Proteomes" id="UP000574717">
    <property type="component" value="Unassembled WGS sequence"/>
</dbReference>
<reference evidence="1 2" key="1">
    <citation type="journal article" date="2020" name="Front. Microbiol.">
        <title>Single-cell genomics of novel Actinobacteria with the Wood-Ljungdahl pathway discovered in a serpentinizing system.</title>
        <authorList>
            <person name="Merino N."/>
            <person name="Kawai M."/>
            <person name="Boyd E.S."/>
            <person name="Colman D.R."/>
            <person name="McGlynn S.E."/>
            <person name="Nealson K.H."/>
            <person name="Kurokawa K."/>
            <person name="Hongoh Y."/>
        </authorList>
    </citation>
    <scope>NUCLEOTIDE SEQUENCE [LARGE SCALE GENOMIC DNA]</scope>
    <source>
        <strain evidence="1 2">S03</strain>
    </source>
</reference>
<sequence length="32" mass="3804">NNVFIECYQIYFCFEEQGHGLLNGRWVKAVLI</sequence>
<feature type="non-terminal residue" evidence="1">
    <location>
        <position position="1"/>
    </location>
</feature>
<gene>
    <name evidence="1" type="ORF">HKBW3S03_01701</name>
</gene>
<name>A0A6V8NLM0_9ACTN</name>
<organism evidence="1 2">
    <name type="scientific">Candidatus Hakubella thermalkaliphila</name>
    <dbReference type="NCBI Taxonomy" id="2754717"/>
    <lineage>
        <taxon>Bacteria</taxon>
        <taxon>Bacillati</taxon>
        <taxon>Actinomycetota</taxon>
        <taxon>Actinomycetota incertae sedis</taxon>
        <taxon>Candidatus Hakubellales</taxon>
        <taxon>Candidatus Hakubellaceae</taxon>
        <taxon>Candidatus Hakubella</taxon>
    </lineage>
</organism>
<proteinExistence type="predicted"/>
<accession>A0A6V8NLM0</accession>